<reference evidence="1 2" key="1">
    <citation type="submission" date="2016-10" db="EMBL/GenBank/DDBJ databases">
        <authorList>
            <person name="Varghese N."/>
            <person name="Submissions S."/>
        </authorList>
    </citation>
    <scope>NUCLEOTIDE SEQUENCE [LARGE SCALE GENOMIC DNA]</scope>
    <source>
        <strain evidence="1 2">Mar_2010_102</strain>
    </source>
</reference>
<dbReference type="AlphaFoldDB" id="A0A1H1LMZ0"/>
<keyword evidence="2" id="KW-1185">Reference proteome</keyword>
<name>A0A1H1LMZ0_9FLAO</name>
<evidence type="ECO:0008006" key="3">
    <source>
        <dbReference type="Google" id="ProtNLM"/>
    </source>
</evidence>
<dbReference type="InterPro" id="IPR029024">
    <property type="entry name" value="TerB-like"/>
</dbReference>
<dbReference type="Proteomes" id="UP000198858">
    <property type="component" value="Chromosome I"/>
</dbReference>
<accession>A0A1H1LMZ0</accession>
<sequence>MNNQQQHWTKAELQIYILLLCANADSKVTEEEIELIKTKTDKATFEKMNAEFSEDTEEESLEKIQDNLVMHEYSHKELSNLRREMFEIFFSDKKFSMMENTLDKILDNILY</sequence>
<dbReference type="STRING" id="1250231.SAMN04488552_0898"/>
<proteinExistence type="predicted"/>
<dbReference type="EMBL" id="LT629745">
    <property type="protein sequence ID" value="SDR75903.1"/>
    <property type="molecule type" value="Genomic_DNA"/>
</dbReference>
<evidence type="ECO:0000313" key="1">
    <source>
        <dbReference type="EMBL" id="SDR75903.1"/>
    </source>
</evidence>
<dbReference type="SUPFAM" id="SSF158682">
    <property type="entry name" value="TerB-like"/>
    <property type="match status" value="1"/>
</dbReference>
<organism evidence="1 2">
    <name type="scientific">Christiangramia echinicola</name>
    <dbReference type="NCBI Taxonomy" id="279359"/>
    <lineage>
        <taxon>Bacteria</taxon>
        <taxon>Pseudomonadati</taxon>
        <taxon>Bacteroidota</taxon>
        <taxon>Flavobacteriia</taxon>
        <taxon>Flavobacteriales</taxon>
        <taxon>Flavobacteriaceae</taxon>
        <taxon>Christiangramia</taxon>
    </lineage>
</organism>
<protein>
    <recommendedName>
        <fullName evidence="3">Tellurite resistance protein TerB</fullName>
    </recommendedName>
</protein>
<evidence type="ECO:0000313" key="2">
    <source>
        <dbReference type="Proteomes" id="UP000198858"/>
    </source>
</evidence>
<gene>
    <name evidence="1" type="ORF">SAMN04488552_0898</name>
</gene>
<dbReference type="RefSeq" id="WP_089661458.1">
    <property type="nucleotide sequence ID" value="NZ_LT629745.1"/>
</dbReference>